<gene>
    <name evidence="1" type="ORF">C8D94_103136</name>
</gene>
<organism evidence="1 2">
    <name type="scientific">Marinirhabdus gelatinilytica</name>
    <dbReference type="NCBI Taxonomy" id="1703343"/>
    <lineage>
        <taxon>Bacteria</taxon>
        <taxon>Pseudomonadati</taxon>
        <taxon>Bacteroidota</taxon>
        <taxon>Flavobacteriia</taxon>
        <taxon>Flavobacteriales</taxon>
        <taxon>Flavobacteriaceae</taxon>
    </lineage>
</organism>
<proteinExistence type="predicted"/>
<accession>A0A370QAB6</accession>
<dbReference type="Proteomes" id="UP000255317">
    <property type="component" value="Unassembled WGS sequence"/>
</dbReference>
<evidence type="ECO:0000313" key="2">
    <source>
        <dbReference type="Proteomes" id="UP000255317"/>
    </source>
</evidence>
<evidence type="ECO:0000313" key="1">
    <source>
        <dbReference type="EMBL" id="RDK85313.1"/>
    </source>
</evidence>
<comment type="caution">
    <text evidence="1">The sequence shown here is derived from an EMBL/GenBank/DDBJ whole genome shotgun (WGS) entry which is preliminary data.</text>
</comment>
<name>A0A370QAB6_9FLAO</name>
<dbReference type="AlphaFoldDB" id="A0A370QAB6"/>
<dbReference type="EMBL" id="QRAO01000003">
    <property type="protein sequence ID" value="RDK85313.1"/>
    <property type="molecule type" value="Genomic_DNA"/>
</dbReference>
<reference evidence="1 2" key="1">
    <citation type="submission" date="2018-07" db="EMBL/GenBank/DDBJ databases">
        <title>Genomic Encyclopedia of Type Strains, Phase IV (KMG-IV): sequencing the most valuable type-strain genomes for metagenomic binning, comparative biology and taxonomic classification.</title>
        <authorList>
            <person name="Goeker M."/>
        </authorList>
    </citation>
    <scope>NUCLEOTIDE SEQUENCE [LARGE SCALE GENOMIC DNA]</scope>
    <source>
        <strain evidence="1 2">DSM 101478</strain>
    </source>
</reference>
<sequence length="130" mass="14785">MNSSKTIDLGFATFIIHEFYTVSTIAEGVTIDAQKLEQIFELFTQYYKDKPFVSIANRVHDYTLDPNLLSQEKHPSIVALAVVCENEATKGIAAFEKQFYHGTYVIFDSLDEAKEWAVTHLEQYLKNAGL</sequence>
<keyword evidence="2" id="KW-1185">Reference proteome</keyword>
<evidence type="ECO:0008006" key="3">
    <source>
        <dbReference type="Google" id="ProtNLM"/>
    </source>
</evidence>
<protein>
    <recommendedName>
        <fullName evidence="3">SpoIIAA-like protein</fullName>
    </recommendedName>
</protein>